<dbReference type="EMBL" id="JANIBM010000011">
    <property type="protein sequence ID" value="MCQ8181648.1"/>
    <property type="molecule type" value="Genomic_DNA"/>
</dbReference>
<reference evidence="2 3" key="1">
    <citation type="submission" date="2022-07" db="EMBL/GenBank/DDBJ databases">
        <title>Methylomonas rivi sp. nov., Methylomonas rosea sp. nov., Methylomonas aureus sp. nov. and Methylomonas subterranea sp. nov., four novel methanotrophs isolated from a freshwater creek and the deep terrestrial subsurface.</title>
        <authorList>
            <person name="Abin C."/>
            <person name="Sankaranarayanan K."/>
            <person name="Garner C."/>
            <person name="Sindelar R."/>
            <person name="Kotary K."/>
            <person name="Garner R."/>
            <person name="Barclay S."/>
            <person name="Lawson P."/>
            <person name="Krumholz L."/>
        </authorList>
    </citation>
    <scope>NUCLEOTIDE SEQUENCE [LARGE SCALE GENOMIC DNA]</scope>
    <source>
        <strain evidence="2 3">SURF-1</strain>
    </source>
</reference>
<keyword evidence="3" id="KW-1185">Reference proteome</keyword>
<evidence type="ECO:0000259" key="1">
    <source>
        <dbReference type="Pfam" id="PF12697"/>
    </source>
</evidence>
<protein>
    <submittedName>
        <fullName evidence="2">Alpha/beta hydrolase</fullName>
    </submittedName>
</protein>
<dbReference type="RefSeq" id="WP_256610939.1">
    <property type="nucleotide sequence ID" value="NZ_JANIBM010000011.1"/>
</dbReference>
<dbReference type="GO" id="GO:0016787">
    <property type="term" value="F:hydrolase activity"/>
    <property type="evidence" value="ECO:0007669"/>
    <property type="project" value="UniProtKB-KW"/>
</dbReference>
<comment type="caution">
    <text evidence="2">The sequence shown here is derived from an EMBL/GenBank/DDBJ whole genome shotgun (WGS) entry which is preliminary data.</text>
</comment>
<accession>A0ABT1UHD3</accession>
<evidence type="ECO:0000313" key="2">
    <source>
        <dbReference type="EMBL" id="MCQ8181648.1"/>
    </source>
</evidence>
<dbReference type="Gene3D" id="3.40.50.1820">
    <property type="entry name" value="alpha/beta hydrolase"/>
    <property type="match status" value="1"/>
</dbReference>
<dbReference type="Proteomes" id="UP001524569">
    <property type="component" value="Unassembled WGS sequence"/>
</dbReference>
<gene>
    <name evidence="2" type="ORF">NP603_11055</name>
</gene>
<organism evidence="2 3">
    <name type="scientific">Methylomonas aurea</name>
    <dbReference type="NCBI Taxonomy" id="2952224"/>
    <lineage>
        <taxon>Bacteria</taxon>
        <taxon>Pseudomonadati</taxon>
        <taxon>Pseudomonadota</taxon>
        <taxon>Gammaproteobacteria</taxon>
        <taxon>Methylococcales</taxon>
        <taxon>Methylococcaceae</taxon>
        <taxon>Methylomonas</taxon>
    </lineage>
</organism>
<name>A0ABT1UHD3_9GAMM</name>
<feature type="domain" description="AB hydrolase-1" evidence="1">
    <location>
        <begin position="336"/>
        <end position="601"/>
    </location>
</feature>
<dbReference type="InterPro" id="IPR029058">
    <property type="entry name" value="AB_hydrolase_fold"/>
</dbReference>
<dbReference type="Pfam" id="PF12697">
    <property type="entry name" value="Abhydrolase_6"/>
    <property type="match status" value="1"/>
</dbReference>
<proteinExistence type="predicted"/>
<keyword evidence="2" id="KW-0378">Hydrolase</keyword>
<sequence>MLILLQGCATPVGTNPVDIQTGYHLNSISALSAGEASEPTKMVLRRNGLLDRFDTEAEAVLAELHASLKSNGDEDKLFALAELSMLHAQQSDDHAYYLAASVYAWSLLFPGDVAGIQLKASDPRYRLAYDFYNQGIAQGLANPEDDDKGEIEVLLKPGEYQLPFGKLTVSVDARGLVWGGYRLEHFISTAAMEVRGLRNRYRIPGLGASLAAGIAAQQAGDKVVGSDRIGPRIKVPVTAVMQLGDARRRLASGRLEANIQVYAADQTKEIIINDQLQPIEYDPTAALAHQLQNNPLYELEIANFFSGGLFGSIIPKDRAQDGLFTLRPYFPGKIPIILVHGTASSPARWAELVNELEGDPLIREKFQIWAFIYDSANPIAYSAGQLVAALQKATREFDPEGKDEAIQKTVVIGHSQGGLLAKMTAIDSGTRFWDLISDKPFEQINVTPEIRQLLQKSLFFKPLPFVKRVVFIATPQHGAMAAAYEWVTGLVFRLVKLPSTVLNGIAQAAASSGDEKLNRLLRRPPTAADNMNPNNPGLKALASIPVSPTVRAHSIIAVEGDGPVEERDDGVVAYRSAHIDEAVSEKIIRWGHSCQDQPETIEEIRRILLEHLIASNLVSG</sequence>
<dbReference type="SUPFAM" id="SSF53474">
    <property type="entry name" value="alpha/beta-Hydrolases"/>
    <property type="match status" value="1"/>
</dbReference>
<dbReference type="InterPro" id="IPR000073">
    <property type="entry name" value="AB_hydrolase_1"/>
</dbReference>
<evidence type="ECO:0000313" key="3">
    <source>
        <dbReference type="Proteomes" id="UP001524569"/>
    </source>
</evidence>